<dbReference type="Pfam" id="PF04955">
    <property type="entry name" value="HupE_UreJ"/>
    <property type="match status" value="1"/>
</dbReference>
<feature type="transmembrane region" description="Helical" evidence="1">
    <location>
        <begin position="177"/>
        <end position="197"/>
    </location>
</feature>
<evidence type="ECO:0000256" key="2">
    <source>
        <dbReference type="SAM" id="SignalP"/>
    </source>
</evidence>
<name>A0A3D9DYM8_9GAMM</name>
<feature type="transmembrane region" description="Helical" evidence="1">
    <location>
        <begin position="65"/>
        <end position="84"/>
    </location>
</feature>
<feature type="transmembrane region" description="Helical" evidence="1">
    <location>
        <begin position="90"/>
        <end position="110"/>
    </location>
</feature>
<keyword evidence="1" id="KW-0472">Membrane</keyword>
<comment type="caution">
    <text evidence="3">The sequence shown here is derived from an EMBL/GenBank/DDBJ whole genome shotgun (WGS) entry which is preliminary data.</text>
</comment>
<dbReference type="Proteomes" id="UP000256334">
    <property type="component" value="Unassembled WGS sequence"/>
</dbReference>
<feature type="transmembrane region" description="Helical" evidence="1">
    <location>
        <begin position="32"/>
        <end position="58"/>
    </location>
</feature>
<keyword evidence="4" id="KW-1185">Reference proteome</keyword>
<keyword evidence="1" id="KW-1133">Transmembrane helix</keyword>
<dbReference type="InterPro" id="IPR007038">
    <property type="entry name" value="HupE_UreJ"/>
</dbReference>
<evidence type="ECO:0000256" key="1">
    <source>
        <dbReference type="SAM" id="Phobius"/>
    </source>
</evidence>
<keyword evidence="2" id="KW-0732">Signal</keyword>
<dbReference type="AlphaFoldDB" id="A0A3D9DYM8"/>
<reference evidence="3 4" key="1">
    <citation type="submission" date="2018-07" db="EMBL/GenBank/DDBJ databases">
        <title>Genomic Encyclopedia of Type Strains, Phase IV (KMG-IV): sequencing the most valuable type-strain genomes for metagenomic binning, comparative biology and taxonomic classification.</title>
        <authorList>
            <person name="Goeker M."/>
        </authorList>
    </citation>
    <scope>NUCLEOTIDE SEQUENCE [LARGE SCALE GENOMIC DNA]</scope>
    <source>
        <strain evidence="3 4">DSM 14324</strain>
    </source>
</reference>
<protein>
    <submittedName>
        <fullName evidence="3">Urease accessory protein</fullName>
    </submittedName>
</protein>
<dbReference type="PIRSF" id="PIRSF016919">
    <property type="entry name" value="HupE_UreJ"/>
    <property type="match status" value="1"/>
</dbReference>
<dbReference type="EMBL" id="QRDJ01000007">
    <property type="protein sequence ID" value="REC95364.1"/>
    <property type="molecule type" value="Genomic_DNA"/>
</dbReference>
<feature type="transmembrane region" description="Helical" evidence="1">
    <location>
        <begin position="147"/>
        <end position="170"/>
    </location>
</feature>
<feature type="transmembrane region" description="Helical" evidence="1">
    <location>
        <begin position="117"/>
        <end position="135"/>
    </location>
</feature>
<gene>
    <name evidence="3" type="ORF">C8D72_2201</name>
</gene>
<sequence>MRAPLSLVSAAMLMTLSLPAMAHPGHEHGSGLVAGLLHPLTGMDHLLAMIAVGLWAGFVMPQRMLIAPLTFMTAMAGGALLGWAGVSMALVEPGILLSVVVFGLLTLTGGQQQSSRVTKASLACIGLFAVLHGHAHATEASGHVGPYLAGFMLSTAALHSLGVLMVLAVARGNAMQWVQRASGVAIAAGGAFLMFGAV</sequence>
<feature type="chain" id="PRO_5017800348" evidence="2">
    <location>
        <begin position="23"/>
        <end position="198"/>
    </location>
</feature>
<evidence type="ECO:0000313" key="3">
    <source>
        <dbReference type="EMBL" id="REC95364.1"/>
    </source>
</evidence>
<keyword evidence="1" id="KW-0812">Transmembrane</keyword>
<feature type="signal peptide" evidence="2">
    <location>
        <begin position="1"/>
        <end position="22"/>
    </location>
</feature>
<dbReference type="OrthoDB" id="9808192at2"/>
<proteinExistence type="predicted"/>
<accession>A0A3D9DYM8</accession>
<organism evidence="3 4">
    <name type="scientific">Kushneria indalinina DSM 14324</name>
    <dbReference type="NCBI Taxonomy" id="1122140"/>
    <lineage>
        <taxon>Bacteria</taxon>
        <taxon>Pseudomonadati</taxon>
        <taxon>Pseudomonadota</taxon>
        <taxon>Gammaproteobacteria</taxon>
        <taxon>Oceanospirillales</taxon>
        <taxon>Halomonadaceae</taxon>
        <taxon>Kushneria</taxon>
    </lineage>
</organism>
<evidence type="ECO:0000313" key="4">
    <source>
        <dbReference type="Proteomes" id="UP000256334"/>
    </source>
</evidence>